<dbReference type="PANTHER" id="PTHR11071">
    <property type="entry name" value="PEPTIDYL-PROLYL CIS-TRANS ISOMERASE"/>
    <property type="match status" value="1"/>
</dbReference>
<evidence type="ECO:0000313" key="3">
    <source>
        <dbReference type="EMBL" id="KAE9184246.1"/>
    </source>
</evidence>
<evidence type="ECO:0000256" key="1">
    <source>
        <dbReference type="RuleBase" id="RU363019"/>
    </source>
</evidence>
<accession>A0A6G0MXR3</accession>
<keyword evidence="1" id="KW-0413">Isomerase</keyword>
<dbReference type="InterPro" id="IPR029000">
    <property type="entry name" value="Cyclophilin-like_dom_sf"/>
</dbReference>
<organism evidence="3 4">
    <name type="scientific">Phytophthora fragariae</name>
    <dbReference type="NCBI Taxonomy" id="53985"/>
    <lineage>
        <taxon>Eukaryota</taxon>
        <taxon>Sar</taxon>
        <taxon>Stramenopiles</taxon>
        <taxon>Oomycota</taxon>
        <taxon>Peronosporomycetes</taxon>
        <taxon>Peronosporales</taxon>
        <taxon>Peronosporaceae</taxon>
        <taxon>Phytophthora</taxon>
    </lineage>
</organism>
<dbReference type="PANTHER" id="PTHR11071:SF561">
    <property type="entry name" value="PEPTIDYL-PROLYL CIS-TRANS ISOMERASE D-RELATED"/>
    <property type="match status" value="1"/>
</dbReference>
<dbReference type="GO" id="GO:0005737">
    <property type="term" value="C:cytoplasm"/>
    <property type="evidence" value="ECO:0007669"/>
    <property type="project" value="TreeGrafter"/>
</dbReference>
<evidence type="ECO:0000313" key="4">
    <source>
        <dbReference type="Proteomes" id="UP000476176"/>
    </source>
</evidence>
<gene>
    <name evidence="3" type="ORF">PF004_g23712</name>
</gene>
<dbReference type="Pfam" id="PF00160">
    <property type="entry name" value="Pro_isomerase"/>
    <property type="match status" value="1"/>
</dbReference>
<comment type="caution">
    <text evidence="3">The sequence shown here is derived from an EMBL/GenBank/DDBJ whole genome shotgun (WGS) entry which is preliminary data.</text>
</comment>
<proteinExistence type="inferred from homology"/>
<comment type="catalytic activity">
    <reaction evidence="1">
        <text>[protein]-peptidylproline (omega=180) = [protein]-peptidylproline (omega=0)</text>
        <dbReference type="Rhea" id="RHEA:16237"/>
        <dbReference type="Rhea" id="RHEA-COMP:10747"/>
        <dbReference type="Rhea" id="RHEA-COMP:10748"/>
        <dbReference type="ChEBI" id="CHEBI:83833"/>
        <dbReference type="ChEBI" id="CHEBI:83834"/>
        <dbReference type="EC" id="5.2.1.8"/>
    </reaction>
</comment>
<feature type="domain" description="PPIase cyclophilin-type" evidence="2">
    <location>
        <begin position="18"/>
        <end position="138"/>
    </location>
</feature>
<dbReference type="PROSITE" id="PS50072">
    <property type="entry name" value="CSA_PPIASE_2"/>
    <property type="match status" value="1"/>
</dbReference>
<comment type="function">
    <text evidence="1">PPIases accelerate the folding of proteins. It catalyzes the cis-trans isomerization of proline imidic peptide bonds in oligopeptides.</text>
</comment>
<dbReference type="EC" id="5.2.1.8" evidence="1"/>
<dbReference type="PRINTS" id="PR00153">
    <property type="entry name" value="CSAPPISMRASE"/>
</dbReference>
<dbReference type="GO" id="GO:0006457">
    <property type="term" value="P:protein folding"/>
    <property type="evidence" value="ECO:0007669"/>
    <property type="project" value="TreeGrafter"/>
</dbReference>
<sequence length="217" mass="23936">MSASRVSQVVERCEMTPPKRAAEFYQAAAANTAVVRAIGVVGEARNDMLTHTLIDNIMVEQDDIPKAPHHIFRLRWATTSSLAKFPNENFWRKYTNAGLLSIDNAGSGTNGSQFIITTVSTSHLDGKHVVFARTLQFGDTGSSKLSYKHFNPAHWFSFVKEEDKLVSAMGLPLFSFSFTLKRFVGLLQAPLAPFFFQFLLQAVGAADFLSFGVALAI</sequence>
<dbReference type="InterPro" id="IPR002130">
    <property type="entry name" value="Cyclophilin-type_PPIase_dom"/>
</dbReference>
<dbReference type="EMBL" id="QXGC01002583">
    <property type="protein sequence ID" value="KAE9184246.1"/>
    <property type="molecule type" value="Genomic_DNA"/>
</dbReference>
<dbReference type="SUPFAM" id="SSF50891">
    <property type="entry name" value="Cyclophilin-like"/>
    <property type="match status" value="1"/>
</dbReference>
<dbReference type="AlphaFoldDB" id="A0A6G0MXR3"/>
<protein>
    <recommendedName>
        <fullName evidence="1">Peptidyl-prolyl cis-trans isomerase</fullName>
        <shortName evidence="1">PPIase</shortName>
        <ecNumber evidence="1">5.2.1.8</ecNumber>
    </recommendedName>
</protein>
<comment type="similarity">
    <text evidence="1">Belongs to the cyclophilin-type PPIase family.</text>
</comment>
<dbReference type="Gene3D" id="2.40.100.10">
    <property type="entry name" value="Cyclophilin-like"/>
    <property type="match status" value="1"/>
</dbReference>
<evidence type="ECO:0000259" key="2">
    <source>
        <dbReference type="PROSITE" id="PS50072"/>
    </source>
</evidence>
<keyword evidence="1" id="KW-0697">Rotamase</keyword>
<dbReference type="Proteomes" id="UP000476176">
    <property type="component" value="Unassembled WGS sequence"/>
</dbReference>
<reference evidence="3 4" key="1">
    <citation type="submission" date="2018-09" db="EMBL/GenBank/DDBJ databases">
        <title>Genomic investigation of the strawberry pathogen Phytophthora fragariae indicates pathogenicity is determined by transcriptional variation in three key races.</title>
        <authorList>
            <person name="Adams T.M."/>
            <person name="Armitage A.D."/>
            <person name="Sobczyk M.K."/>
            <person name="Bates H.J."/>
            <person name="Dunwell J.M."/>
            <person name="Nellist C.F."/>
            <person name="Harrison R.J."/>
        </authorList>
    </citation>
    <scope>NUCLEOTIDE SEQUENCE [LARGE SCALE GENOMIC DNA]</scope>
    <source>
        <strain evidence="3 4">BC-23</strain>
    </source>
</reference>
<name>A0A6G0MXR3_9STRA</name>
<dbReference type="GO" id="GO:0003755">
    <property type="term" value="F:peptidyl-prolyl cis-trans isomerase activity"/>
    <property type="evidence" value="ECO:0007669"/>
    <property type="project" value="UniProtKB-UniRule"/>
</dbReference>
<dbReference type="GO" id="GO:0016018">
    <property type="term" value="F:cyclosporin A binding"/>
    <property type="evidence" value="ECO:0007669"/>
    <property type="project" value="TreeGrafter"/>
</dbReference>